<dbReference type="AlphaFoldDB" id="A0A7W7GAE8"/>
<organism evidence="2 3">
    <name type="scientific">Sphaerisporangium siamense</name>
    <dbReference type="NCBI Taxonomy" id="795645"/>
    <lineage>
        <taxon>Bacteria</taxon>
        <taxon>Bacillati</taxon>
        <taxon>Actinomycetota</taxon>
        <taxon>Actinomycetes</taxon>
        <taxon>Streptosporangiales</taxon>
        <taxon>Streptosporangiaceae</taxon>
        <taxon>Sphaerisporangium</taxon>
    </lineage>
</organism>
<evidence type="ECO:0000313" key="2">
    <source>
        <dbReference type="EMBL" id="MBB4701349.1"/>
    </source>
</evidence>
<protein>
    <submittedName>
        <fullName evidence="2">Preprotein translocase subunit SecG</fullName>
    </submittedName>
</protein>
<dbReference type="EMBL" id="JACHND010000001">
    <property type="protein sequence ID" value="MBB4701349.1"/>
    <property type="molecule type" value="Genomic_DNA"/>
</dbReference>
<gene>
    <name evidence="2" type="ORF">BJ982_002893</name>
</gene>
<dbReference type="Proteomes" id="UP000542210">
    <property type="component" value="Unassembled WGS sequence"/>
</dbReference>
<evidence type="ECO:0000256" key="1">
    <source>
        <dbReference type="SAM" id="Phobius"/>
    </source>
</evidence>
<comment type="caution">
    <text evidence="2">The sequence shown here is derived from an EMBL/GenBank/DDBJ whole genome shotgun (WGS) entry which is preliminary data.</text>
</comment>
<feature type="transmembrane region" description="Helical" evidence="1">
    <location>
        <begin position="12"/>
        <end position="31"/>
    </location>
</feature>
<accession>A0A7W7GAE8</accession>
<reference evidence="2 3" key="1">
    <citation type="submission" date="2020-08" db="EMBL/GenBank/DDBJ databases">
        <title>Sequencing the genomes of 1000 actinobacteria strains.</title>
        <authorList>
            <person name="Klenk H.-P."/>
        </authorList>
    </citation>
    <scope>NUCLEOTIDE SEQUENCE [LARGE SCALE GENOMIC DNA]</scope>
    <source>
        <strain evidence="2 3">DSM 45784</strain>
    </source>
</reference>
<keyword evidence="1" id="KW-1133">Transmembrane helix</keyword>
<evidence type="ECO:0000313" key="3">
    <source>
        <dbReference type="Proteomes" id="UP000542210"/>
    </source>
</evidence>
<sequence length="49" mass="5388">MLAVREFTVGDVTALTIVGLFIVVCLVLAVLENRDAPDTPEDDRDGLEW</sequence>
<keyword evidence="3" id="KW-1185">Reference proteome</keyword>
<keyword evidence="1" id="KW-0812">Transmembrane</keyword>
<proteinExistence type="predicted"/>
<dbReference type="RefSeq" id="WP_184880384.1">
    <property type="nucleotide sequence ID" value="NZ_BOOV01000027.1"/>
</dbReference>
<name>A0A7W7GAE8_9ACTN</name>
<keyword evidence="1" id="KW-0472">Membrane</keyword>